<sequence length="451" mass="47952">MAMQDLTGGPVRGHLLRMSGFMLVTMIVQTLYGIVDLLWVGRLGAEAVAAVALGSNLMMVVMSAGQVLSVGAAALVAQAMGRKDQPAVRALFNQALLLALLLGGLLGLLFFFGRRLYAETLAGDRHTAELVVEFLNGFVPSLALQIPSMVLGATLRGVGNVRISTLTQIGTVLLNIVLAPILIFGWGTGVELGVGGAGFATLVSVAIGFAVMLTHVLRSGQFFGRDSAAWKPQTALWKRMVGIGLPSGLEFGLMGLYLISVMALLRPFGPQPQAAFGIGMRILQMGMMPSMAVSFATAAIVGQNFGARQHDRVVEALWLALKWSLGGCLVFVVAFHLVPDALFRPFTDDAAVVAYGADFLRWISWNLLATGVVFACSGMFSGLGNTRPSLISSAIRITVILLPASLLSRHSDFAPGWIWRLSVVATILQAALNLLFLKARLRGFSRDASVV</sequence>
<dbReference type="GO" id="GO:0042910">
    <property type="term" value="F:xenobiotic transmembrane transporter activity"/>
    <property type="evidence" value="ECO:0007669"/>
    <property type="project" value="InterPro"/>
</dbReference>
<dbReference type="RefSeq" id="WP_007187476.1">
    <property type="nucleotide sequence ID" value="NZ_AKGD01000004.1"/>
</dbReference>
<dbReference type="InterPro" id="IPR048279">
    <property type="entry name" value="MdtK-like"/>
</dbReference>
<keyword evidence="5 7" id="KW-1133">Transmembrane helix</keyword>
<feature type="transmembrane region" description="Helical" evidence="7">
    <location>
        <begin position="317"/>
        <end position="339"/>
    </location>
</feature>
<dbReference type="GO" id="GO:0005886">
    <property type="term" value="C:plasma membrane"/>
    <property type="evidence" value="ECO:0007669"/>
    <property type="project" value="UniProtKB-SubCell"/>
</dbReference>
<dbReference type="InterPro" id="IPR002528">
    <property type="entry name" value="MATE_fam"/>
</dbReference>
<dbReference type="GO" id="GO:0015297">
    <property type="term" value="F:antiporter activity"/>
    <property type="evidence" value="ECO:0007669"/>
    <property type="project" value="InterPro"/>
</dbReference>
<evidence type="ECO:0000256" key="5">
    <source>
        <dbReference type="ARBA" id="ARBA00022989"/>
    </source>
</evidence>
<dbReference type="PANTHER" id="PTHR43549">
    <property type="entry name" value="MULTIDRUG RESISTANCE PROTEIN YPNP-RELATED"/>
    <property type="match status" value="1"/>
</dbReference>
<feature type="transmembrane region" description="Helical" evidence="7">
    <location>
        <begin position="241"/>
        <end position="265"/>
    </location>
</feature>
<comment type="subcellular location">
    <subcellularLocation>
        <location evidence="1">Cell inner membrane</location>
        <topology evidence="1">Multi-pass membrane protein</topology>
    </subcellularLocation>
</comment>
<dbReference type="AlphaFoldDB" id="I8HXI9"/>
<evidence type="ECO:0000256" key="4">
    <source>
        <dbReference type="ARBA" id="ARBA00022692"/>
    </source>
</evidence>
<evidence type="ECO:0000313" key="9">
    <source>
        <dbReference type="Proteomes" id="UP000003704"/>
    </source>
</evidence>
<feature type="transmembrane region" description="Helical" evidence="7">
    <location>
        <begin position="285"/>
        <end position="305"/>
    </location>
</feature>
<feature type="transmembrane region" description="Helical" evidence="7">
    <location>
        <begin position="95"/>
        <end position="114"/>
    </location>
</feature>
<dbReference type="NCBIfam" id="TIGR00797">
    <property type="entry name" value="matE"/>
    <property type="match status" value="1"/>
</dbReference>
<evidence type="ECO:0000256" key="1">
    <source>
        <dbReference type="ARBA" id="ARBA00004429"/>
    </source>
</evidence>
<protein>
    <recommendedName>
        <fullName evidence="10">MATE efflux family protein</fullName>
    </recommendedName>
</protein>
<dbReference type="OrthoDB" id="9806302at2"/>
<evidence type="ECO:0008006" key="10">
    <source>
        <dbReference type="Google" id="ProtNLM"/>
    </source>
</evidence>
<keyword evidence="9" id="KW-1185">Reference proteome</keyword>
<feature type="transmembrane region" description="Helical" evidence="7">
    <location>
        <begin position="417"/>
        <end position="437"/>
    </location>
</feature>
<dbReference type="PANTHER" id="PTHR43549:SF3">
    <property type="entry name" value="MULTIDRUG RESISTANCE PROTEIN YPNP-RELATED"/>
    <property type="match status" value="1"/>
</dbReference>
<feature type="transmembrane region" description="Helical" evidence="7">
    <location>
        <begin position="166"/>
        <end position="186"/>
    </location>
</feature>
<dbReference type="Proteomes" id="UP000003704">
    <property type="component" value="Unassembled WGS sequence"/>
</dbReference>
<keyword evidence="6 7" id="KW-0472">Membrane</keyword>
<proteinExistence type="predicted"/>
<keyword evidence="4 7" id="KW-0812">Transmembrane</keyword>
<evidence type="ECO:0000313" key="8">
    <source>
        <dbReference type="EMBL" id="EIT68106.1"/>
    </source>
</evidence>
<dbReference type="PIRSF" id="PIRSF006603">
    <property type="entry name" value="DinF"/>
    <property type="match status" value="1"/>
</dbReference>
<evidence type="ECO:0000256" key="7">
    <source>
        <dbReference type="SAM" id="Phobius"/>
    </source>
</evidence>
<dbReference type="EMBL" id="AKGD01000004">
    <property type="protein sequence ID" value="EIT68106.1"/>
    <property type="molecule type" value="Genomic_DNA"/>
</dbReference>
<evidence type="ECO:0000256" key="3">
    <source>
        <dbReference type="ARBA" id="ARBA00022475"/>
    </source>
</evidence>
<gene>
    <name evidence="8" type="ORF">WQQ_45410</name>
</gene>
<dbReference type="STRING" id="1172194.WQQ_45410"/>
<feature type="transmembrane region" description="Helical" evidence="7">
    <location>
        <begin position="21"/>
        <end position="41"/>
    </location>
</feature>
<dbReference type="Pfam" id="PF01554">
    <property type="entry name" value="MatE"/>
    <property type="match status" value="2"/>
</dbReference>
<evidence type="ECO:0000256" key="2">
    <source>
        <dbReference type="ARBA" id="ARBA00022448"/>
    </source>
</evidence>
<feature type="transmembrane region" description="Helical" evidence="7">
    <location>
        <begin position="134"/>
        <end position="154"/>
    </location>
</feature>
<keyword evidence="3" id="KW-1003">Cell membrane</keyword>
<reference evidence="8 9" key="1">
    <citation type="journal article" date="2012" name="J. Bacteriol.">
        <title>Genome Sequence of n-Alkane-Degrading Hydrocarboniphaga effusa Strain AP103T (ATCC BAA-332T).</title>
        <authorList>
            <person name="Chang H.K."/>
            <person name="Zylstra G.J."/>
            <person name="Chae J.C."/>
        </authorList>
    </citation>
    <scope>NUCLEOTIDE SEQUENCE [LARGE SCALE GENOMIC DNA]</scope>
    <source>
        <strain evidence="8 9">AP103</strain>
    </source>
</reference>
<name>I8HXI9_9GAMM</name>
<feature type="transmembrane region" description="Helical" evidence="7">
    <location>
        <begin position="359"/>
        <end position="381"/>
    </location>
</feature>
<comment type="caution">
    <text evidence="8">The sequence shown here is derived from an EMBL/GenBank/DDBJ whole genome shotgun (WGS) entry which is preliminary data.</text>
</comment>
<feature type="transmembrane region" description="Helical" evidence="7">
    <location>
        <begin position="47"/>
        <end position="75"/>
    </location>
</feature>
<accession>I8HXI9</accession>
<organism evidence="8 9">
    <name type="scientific">Hydrocarboniphaga effusa AP103</name>
    <dbReference type="NCBI Taxonomy" id="1172194"/>
    <lineage>
        <taxon>Bacteria</taxon>
        <taxon>Pseudomonadati</taxon>
        <taxon>Pseudomonadota</taxon>
        <taxon>Gammaproteobacteria</taxon>
        <taxon>Nevskiales</taxon>
        <taxon>Nevskiaceae</taxon>
        <taxon>Hydrocarboniphaga</taxon>
    </lineage>
</organism>
<dbReference type="InterPro" id="IPR052031">
    <property type="entry name" value="Membrane_Transporter-Flippase"/>
</dbReference>
<keyword evidence="2" id="KW-0813">Transport</keyword>
<feature type="transmembrane region" description="Helical" evidence="7">
    <location>
        <begin position="393"/>
        <end position="411"/>
    </location>
</feature>
<feature type="transmembrane region" description="Helical" evidence="7">
    <location>
        <begin position="192"/>
        <end position="217"/>
    </location>
</feature>
<evidence type="ECO:0000256" key="6">
    <source>
        <dbReference type="ARBA" id="ARBA00023136"/>
    </source>
</evidence>